<feature type="compositionally biased region" description="Low complexity" evidence="1">
    <location>
        <begin position="57"/>
        <end position="72"/>
    </location>
</feature>
<gene>
    <name evidence="2" type="ORF">FPE_LOCUS26672</name>
</gene>
<keyword evidence="3" id="KW-1185">Reference proteome</keyword>
<name>A0AAD2A639_9LAMI</name>
<evidence type="ECO:0000313" key="3">
    <source>
        <dbReference type="Proteomes" id="UP000834106"/>
    </source>
</evidence>
<organism evidence="2 3">
    <name type="scientific">Fraxinus pennsylvanica</name>
    <dbReference type="NCBI Taxonomy" id="56036"/>
    <lineage>
        <taxon>Eukaryota</taxon>
        <taxon>Viridiplantae</taxon>
        <taxon>Streptophyta</taxon>
        <taxon>Embryophyta</taxon>
        <taxon>Tracheophyta</taxon>
        <taxon>Spermatophyta</taxon>
        <taxon>Magnoliopsida</taxon>
        <taxon>eudicotyledons</taxon>
        <taxon>Gunneridae</taxon>
        <taxon>Pentapetalae</taxon>
        <taxon>asterids</taxon>
        <taxon>lamiids</taxon>
        <taxon>Lamiales</taxon>
        <taxon>Oleaceae</taxon>
        <taxon>Oleeae</taxon>
        <taxon>Fraxinus</taxon>
    </lineage>
</organism>
<evidence type="ECO:0000256" key="1">
    <source>
        <dbReference type="SAM" id="MobiDB-lite"/>
    </source>
</evidence>
<proteinExistence type="predicted"/>
<accession>A0AAD2A639</accession>
<dbReference type="Proteomes" id="UP000834106">
    <property type="component" value="Chromosome 16"/>
</dbReference>
<sequence>MFSKQNHQSSVKPETIVSCFQFPFQSPFQSQHPESVSNPVDSALPEADNALHHTPHSSSNNQGDDSNGDSNDIGITSLDRNINNHEAEIETELPQNTEEVETELRARNMEISQRSAPSHSPKPPMGMGSGCHLKKPRGLPSLATWLSRSSPRTHPSDPYLHNQKYCQTMKTRI</sequence>
<dbReference type="AlphaFoldDB" id="A0AAD2A639"/>
<protein>
    <submittedName>
        <fullName evidence="2">Uncharacterized protein</fullName>
    </submittedName>
</protein>
<feature type="region of interest" description="Disordered" evidence="1">
    <location>
        <begin position="26"/>
        <end position="103"/>
    </location>
</feature>
<evidence type="ECO:0000313" key="2">
    <source>
        <dbReference type="EMBL" id="CAI9779242.1"/>
    </source>
</evidence>
<dbReference type="EMBL" id="OU503051">
    <property type="protein sequence ID" value="CAI9779242.1"/>
    <property type="molecule type" value="Genomic_DNA"/>
</dbReference>
<reference evidence="2" key="1">
    <citation type="submission" date="2023-05" db="EMBL/GenBank/DDBJ databases">
        <authorList>
            <person name="Huff M."/>
        </authorList>
    </citation>
    <scope>NUCLEOTIDE SEQUENCE</scope>
</reference>